<dbReference type="GeneID" id="81409382"/>
<feature type="compositionally biased region" description="Basic and acidic residues" evidence="5">
    <location>
        <begin position="105"/>
        <end position="120"/>
    </location>
</feature>
<dbReference type="PANTHER" id="PTHR47636">
    <property type="entry name" value="TRANSCRIPTIONAL REGULATORY PROTEIN RCO1"/>
    <property type="match status" value="1"/>
</dbReference>
<organism evidence="7 8">
    <name type="scientific">Penicillium bovifimosum</name>
    <dbReference type="NCBI Taxonomy" id="126998"/>
    <lineage>
        <taxon>Eukaryota</taxon>
        <taxon>Fungi</taxon>
        <taxon>Dikarya</taxon>
        <taxon>Ascomycota</taxon>
        <taxon>Pezizomycotina</taxon>
        <taxon>Eurotiomycetes</taxon>
        <taxon>Eurotiomycetidae</taxon>
        <taxon>Eurotiales</taxon>
        <taxon>Aspergillaceae</taxon>
        <taxon>Penicillium</taxon>
    </lineage>
</organism>
<dbReference type="AlphaFoldDB" id="A0A9W9KVJ3"/>
<feature type="region of interest" description="Disordered" evidence="5">
    <location>
        <begin position="374"/>
        <end position="410"/>
    </location>
</feature>
<dbReference type="SMART" id="SM00249">
    <property type="entry name" value="PHD"/>
    <property type="match status" value="2"/>
</dbReference>
<dbReference type="GO" id="GO:0008270">
    <property type="term" value="F:zinc ion binding"/>
    <property type="evidence" value="ECO:0007669"/>
    <property type="project" value="UniProtKB-KW"/>
</dbReference>
<dbReference type="SUPFAM" id="SSF57903">
    <property type="entry name" value="FYVE/PHD zinc finger"/>
    <property type="match status" value="2"/>
</dbReference>
<dbReference type="PROSITE" id="PS50016">
    <property type="entry name" value="ZF_PHD_2"/>
    <property type="match status" value="1"/>
</dbReference>
<feature type="compositionally biased region" description="Basic residues" evidence="5">
    <location>
        <begin position="56"/>
        <end position="77"/>
    </location>
</feature>
<dbReference type="GO" id="GO:0032221">
    <property type="term" value="C:Rpd3S complex"/>
    <property type="evidence" value="ECO:0007669"/>
    <property type="project" value="TreeGrafter"/>
</dbReference>
<dbReference type="InterPro" id="IPR052819">
    <property type="entry name" value="Chromatin_regulatory_protein"/>
</dbReference>
<feature type="region of interest" description="Disordered" evidence="5">
    <location>
        <begin position="1"/>
        <end position="125"/>
    </location>
</feature>
<gene>
    <name evidence="7" type="ORF">N7515_009468</name>
</gene>
<keyword evidence="2 4" id="KW-0863">Zinc-finger</keyword>
<dbReference type="Gene3D" id="3.30.40.10">
    <property type="entry name" value="Zinc/RING finger domain, C3HC4 (zinc finger)"/>
    <property type="match status" value="2"/>
</dbReference>
<dbReference type="RefSeq" id="XP_056518011.1">
    <property type="nucleotide sequence ID" value="XM_056670212.1"/>
</dbReference>
<feature type="domain" description="PHD-type" evidence="6">
    <location>
        <begin position="546"/>
        <end position="595"/>
    </location>
</feature>
<name>A0A9W9KVJ3_9EURO</name>
<feature type="compositionally biased region" description="Polar residues" evidence="5">
    <location>
        <begin position="912"/>
        <end position="922"/>
    </location>
</feature>
<keyword evidence="3" id="KW-0862">Zinc</keyword>
<feature type="compositionally biased region" description="Basic and acidic residues" evidence="5">
    <location>
        <begin position="45"/>
        <end position="55"/>
    </location>
</feature>
<dbReference type="EMBL" id="JAPQKL010000007">
    <property type="protein sequence ID" value="KAJ5121507.1"/>
    <property type="molecule type" value="Genomic_DNA"/>
</dbReference>
<dbReference type="Pfam" id="PF00628">
    <property type="entry name" value="PHD"/>
    <property type="match status" value="1"/>
</dbReference>
<evidence type="ECO:0000259" key="6">
    <source>
        <dbReference type="PROSITE" id="PS50016"/>
    </source>
</evidence>
<feature type="compositionally biased region" description="Basic and acidic residues" evidence="5">
    <location>
        <begin position="1"/>
        <end position="36"/>
    </location>
</feature>
<evidence type="ECO:0000256" key="2">
    <source>
        <dbReference type="ARBA" id="ARBA00022771"/>
    </source>
</evidence>
<dbReference type="InterPro" id="IPR019786">
    <property type="entry name" value="Zinc_finger_PHD-type_CS"/>
</dbReference>
<dbReference type="InterPro" id="IPR011011">
    <property type="entry name" value="Znf_FYVE_PHD"/>
</dbReference>
<evidence type="ECO:0000313" key="8">
    <source>
        <dbReference type="Proteomes" id="UP001149079"/>
    </source>
</evidence>
<evidence type="ECO:0000313" key="7">
    <source>
        <dbReference type="EMBL" id="KAJ5121507.1"/>
    </source>
</evidence>
<dbReference type="InterPro" id="IPR013083">
    <property type="entry name" value="Znf_RING/FYVE/PHD"/>
</dbReference>
<comment type="caution">
    <text evidence="7">The sequence shown here is derived from an EMBL/GenBank/DDBJ whole genome shotgun (WGS) entry which is preliminary data.</text>
</comment>
<evidence type="ECO:0000256" key="1">
    <source>
        <dbReference type="ARBA" id="ARBA00022723"/>
    </source>
</evidence>
<dbReference type="OrthoDB" id="5876363at2759"/>
<dbReference type="CDD" id="cd15534">
    <property type="entry name" value="PHD2_PHF12_Rco1"/>
    <property type="match status" value="1"/>
</dbReference>
<proteinExistence type="predicted"/>
<keyword evidence="1" id="KW-0479">Metal-binding</keyword>
<dbReference type="Proteomes" id="UP001149079">
    <property type="component" value="Unassembled WGS sequence"/>
</dbReference>
<reference evidence="7" key="1">
    <citation type="submission" date="2022-11" db="EMBL/GenBank/DDBJ databases">
        <authorList>
            <person name="Petersen C."/>
        </authorList>
    </citation>
    <scope>NUCLEOTIDE SEQUENCE</scope>
    <source>
        <strain evidence="7">IBT 22155</strain>
    </source>
</reference>
<evidence type="ECO:0000256" key="4">
    <source>
        <dbReference type="PROSITE-ProRule" id="PRU00146"/>
    </source>
</evidence>
<sequence length="964" mass="107155">MMETIRRASKRLLERQQEKAPNDKKENEEKKIAKEETAEEENTAEEEKPAEGEKKKTAKEKKKNTKKTEKKTKKTTTKAKFVPPAPSGEVSSQPAASRKLKKKARPEPKPRPQTERKMRPLGEYPSVAEYKAAGVRPLSAQQIAERVAAATAHIPRPVQDGRLSGVENSAADDLYDDGLAKEAAVASISKDVVSPAGATTRNTPIRDDESLRVTPVEPVPFASAEDNEYVAVLRSIPLPPSDKYDLLKLRAVIKFAIAHAIESGSERSALSLLYLWSNAVDDEFQISLIASISDDSADDRLRLALMALLKHSYDDARQWYLNYVRPDSDDPVSGKETSQPTADTINAEDIFKVSDIYRDTTGPRLEEAFLSGKTNTAPLKRPKKPVRSNENAHRRKRKWESDPNHDANMLQKRARLPQLSKIDIIPEQTSAVRDEIGPPDAIQHPYTINNADPITADPIDRSRSLPVFTGSILDLPLVRASEPPESVVSDRRQNELAGRERSLSIDTTLSDLSSMSNSVYSGRFNNWSGPHPPRQMPNSIDPPDNSDECSKCGKGGNLLCCDTCPNSYHFKCLDPPLDPKDPPKGDWHCPKCSIRNSFSTLIARGGYYKKTEYRVPGPIKEYFEGVGEMIISDEDGYARNPKNFSYYKLKPHIERLTKVPGPVKEGGHTLVSYDHPYHLREFDTNGQIIRCAKCAGTTYGGRPIVQCDYCACRWHLDCVSPPRAAPPNPWKGWMCPNHVTSEDMVATKTFDGETRPRRVRRPRKMAFMDSDLIVTDDPDESRFDDDWRGKRARVSAGDVVLNFITAVKQDHGERHLKEKEIERKCMDLANQMIDEFLSNQRSRAETSGAAHIASGLPEAYKEKISNAVRTLIARGREIDAANALLSMAGGQASSVSEGHIADAAEVSDPSAPVSNTSSTPISFASEEDSETEIAPPIPASSRKRSRSDDQASEEPAQKRQFTKK</sequence>
<feature type="region of interest" description="Disordered" evidence="5">
    <location>
        <begin position="905"/>
        <end position="964"/>
    </location>
</feature>
<accession>A0A9W9KVJ3</accession>
<evidence type="ECO:0000256" key="3">
    <source>
        <dbReference type="ARBA" id="ARBA00022833"/>
    </source>
</evidence>
<keyword evidence="8" id="KW-1185">Reference proteome</keyword>
<feature type="region of interest" description="Disordered" evidence="5">
    <location>
        <begin position="527"/>
        <end position="546"/>
    </location>
</feature>
<dbReference type="GO" id="GO:0006357">
    <property type="term" value="P:regulation of transcription by RNA polymerase II"/>
    <property type="evidence" value="ECO:0007669"/>
    <property type="project" value="TreeGrafter"/>
</dbReference>
<reference evidence="7" key="2">
    <citation type="journal article" date="2023" name="IMA Fungus">
        <title>Comparative genomic study of the Penicillium genus elucidates a diverse pangenome and 15 lateral gene transfer events.</title>
        <authorList>
            <person name="Petersen C."/>
            <person name="Sorensen T."/>
            <person name="Nielsen M.R."/>
            <person name="Sondergaard T.E."/>
            <person name="Sorensen J.L."/>
            <person name="Fitzpatrick D.A."/>
            <person name="Frisvad J.C."/>
            <person name="Nielsen K.L."/>
        </authorList>
    </citation>
    <scope>NUCLEOTIDE SEQUENCE</scope>
    <source>
        <strain evidence="7">IBT 22155</strain>
    </source>
</reference>
<evidence type="ECO:0000256" key="5">
    <source>
        <dbReference type="SAM" id="MobiDB-lite"/>
    </source>
</evidence>
<dbReference type="InterPro" id="IPR001965">
    <property type="entry name" value="Znf_PHD"/>
</dbReference>
<dbReference type="InterPro" id="IPR019787">
    <property type="entry name" value="Znf_PHD-finger"/>
</dbReference>
<dbReference type="PANTHER" id="PTHR47636:SF1">
    <property type="entry name" value="TRANSCRIPTIONAL REGULATORY PROTEIN RCO1"/>
    <property type="match status" value="1"/>
</dbReference>
<protein>
    <recommendedName>
        <fullName evidence="6">PHD-type domain-containing protein</fullName>
    </recommendedName>
</protein>
<dbReference type="PROSITE" id="PS01359">
    <property type="entry name" value="ZF_PHD_1"/>
    <property type="match status" value="1"/>
</dbReference>